<name>A0AA35YJN7_LACSI</name>
<evidence type="ECO:0000256" key="1">
    <source>
        <dbReference type="SAM" id="MobiDB-lite"/>
    </source>
</evidence>
<dbReference type="AlphaFoldDB" id="A0AA35YJN7"/>
<evidence type="ECO:0000313" key="2">
    <source>
        <dbReference type="EMBL" id="CAI9275133.1"/>
    </source>
</evidence>
<dbReference type="EMBL" id="OX465079">
    <property type="protein sequence ID" value="CAI9275133.1"/>
    <property type="molecule type" value="Genomic_DNA"/>
</dbReference>
<proteinExistence type="predicted"/>
<feature type="compositionally biased region" description="Acidic residues" evidence="1">
    <location>
        <begin position="185"/>
        <end position="200"/>
    </location>
</feature>
<protein>
    <submittedName>
        <fullName evidence="2">Uncharacterized protein</fullName>
    </submittedName>
</protein>
<gene>
    <name evidence="2" type="ORF">LSALG_LOCUS15176</name>
</gene>
<feature type="region of interest" description="Disordered" evidence="1">
    <location>
        <begin position="154"/>
        <end position="217"/>
    </location>
</feature>
<accession>A0AA35YJN7</accession>
<keyword evidence="3" id="KW-1185">Reference proteome</keyword>
<feature type="compositionally biased region" description="Basic and acidic residues" evidence="1">
    <location>
        <begin position="154"/>
        <end position="173"/>
    </location>
</feature>
<reference evidence="2" key="1">
    <citation type="submission" date="2023-04" db="EMBL/GenBank/DDBJ databases">
        <authorList>
            <person name="Vijverberg K."/>
            <person name="Xiong W."/>
            <person name="Schranz E."/>
        </authorList>
    </citation>
    <scope>NUCLEOTIDE SEQUENCE</scope>
</reference>
<dbReference type="Proteomes" id="UP001177003">
    <property type="component" value="Chromosome 3"/>
</dbReference>
<sequence>MGENVMQEGYNMGESVVQQVPVVEVPTIVEEGGTSHTIVMQGSDTFGQVGSSIGWKLKSINDEIEQGIDAILQWGNFTNSSPLKDDNVVDDNKVIEFIEGKHEAILPENIQLGLLDIANMLEAGYSMIEIEAIPGVQVELDDSPPVELDVNDFIDGHHSDDGVGLDDRYKGVGDEAIGDGAGPEGDGDGPGDEDIGDSDEEGHGLGDVDDGDGPEGGVEELVTMREIRVMMEDMRKSSRLKLFNLRLVSRTILGVQSQEQSQVLPCGQSCNFAA</sequence>
<evidence type="ECO:0000313" key="3">
    <source>
        <dbReference type="Proteomes" id="UP001177003"/>
    </source>
</evidence>
<organism evidence="2 3">
    <name type="scientific">Lactuca saligna</name>
    <name type="common">Willowleaf lettuce</name>
    <dbReference type="NCBI Taxonomy" id="75948"/>
    <lineage>
        <taxon>Eukaryota</taxon>
        <taxon>Viridiplantae</taxon>
        <taxon>Streptophyta</taxon>
        <taxon>Embryophyta</taxon>
        <taxon>Tracheophyta</taxon>
        <taxon>Spermatophyta</taxon>
        <taxon>Magnoliopsida</taxon>
        <taxon>eudicotyledons</taxon>
        <taxon>Gunneridae</taxon>
        <taxon>Pentapetalae</taxon>
        <taxon>asterids</taxon>
        <taxon>campanulids</taxon>
        <taxon>Asterales</taxon>
        <taxon>Asteraceae</taxon>
        <taxon>Cichorioideae</taxon>
        <taxon>Cichorieae</taxon>
        <taxon>Lactucinae</taxon>
        <taxon>Lactuca</taxon>
    </lineage>
</organism>